<dbReference type="SUPFAM" id="SSF46785">
    <property type="entry name" value="Winged helix' DNA-binding domain"/>
    <property type="match status" value="1"/>
</dbReference>
<evidence type="ECO:0000313" key="8">
    <source>
        <dbReference type="Proteomes" id="UP000241093"/>
    </source>
</evidence>
<dbReference type="RefSeq" id="WP_107670298.1">
    <property type="nucleotide sequence ID" value="NZ_LAUU01000011.1"/>
</dbReference>
<dbReference type="InterPro" id="IPR021153">
    <property type="entry name" value="HrcA_C"/>
</dbReference>
<comment type="similarity">
    <text evidence="5">Belongs to the HrcA family.</text>
</comment>
<dbReference type="InterPro" id="IPR036388">
    <property type="entry name" value="WH-like_DNA-bd_sf"/>
</dbReference>
<dbReference type="Pfam" id="PF01628">
    <property type="entry name" value="HrcA"/>
    <property type="match status" value="1"/>
</dbReference>
<evidence type="ECO:0000256" key="3">
    <source>
        <dbReference type="ARBA" id="ARBA00023016"/>
    </source>
</evidence>
<keyword evidence="4 5" id="KW-0804">Transcription</keyword>
<organism evidence="7 8">
    <name type="scientific">Mycoplasma leachii 06049</name>
    <dbReference type="NCBI Taxonomy" id="1188244"/>
    <lineage>
        <taxon>Bacteria</taxon>
        <taxon>Bacillati</taxon>
        <taxon>Mycoplasmatota</taxon>
        <taxon>Mollicutes</taxon>
        <taxon>Mycoplasmataceae</taxon>
        <taxon>Mycoplasma</taxon>
    </lineage>
</organism>
<feature type="domain" description="Heat-inducible transcription repressor HrcA C-terminal" evidence="6">
    <location>
        <begin position="105"/>
        <end position="324"/>
    </location>
</feature>
<dbReference type="PANTHER" id="PTHR34824:SF1">
    <property type="entry name" value="HEAT-INDUCIBLE TRANSCRIPTION REPRESSOR HRCA"/>
    <property type="match status" value="1"/>
</dbReference>
<evidence type="ECO:0000256" key="4">
    <source>
        <dbReference type="ARBA" id="ARBA00023163"/>
    </source>
</evidence>
<dbReference type="InterPro" id="IPR023120">
    <property type="entry name" value="WHTH_transcript_rep_HrcA_IDD"/>
</dbReference>
<dbReference type="AlphaFoldDB" id="A0A2T4I8V1"/>
<evidence type="ECO:0000259" key="6">
    <source>
        <dbReference type="Pfam" id="PF01628"/>
    </source>
</evidence>
<dbReference type="InterPro" id="IPR029016">
    <property type="entry name" value="GAF-like_dom_sf"/>
</dbReference>
<dbReference type="NCBIfam" id="TIGR00331">
    <property type="entry name" value="hrcA"/>
    <property type="match status" value="1"/>
</dbReference>
<name>A0A2T4I8V1_9MOLU</name>
<evidence type="ECO:0000256" key="2">
    <source>
        <dbReference type="ARBA" id="ARBA00023015"/>
    </source>
</evidence>
<dbReference type="Proteomes" id="UP000241093">
    <property type="component" value="Unassembled WGS sequence"/>
</dbReference>
<dbReference type="GO" id="GO:0045892">
    <property type="term" value="P:negative regulation of DNA-templated transcription"/>
    <property type="evidence" value="ECO:0007669"/>
    <property type="project" value="UniProtKB-UniRule"/>
</dbReference>
<gene>
    <name evidence="5 7" type="primary">hrcA</name>
    <name evidence="7" type="ORF">MLEAa_8770</name>
</gene>
<dbReference type="EMBL" id="LAUU01000011">
    <property type="protein sequence ID" value="PTD30931.1"/>
    <property type="molecule type" value="Genomic_DNA"/>
</dbReference>
<dbReference type="GO" id="GO:0003677">
    <property type="term" value="F:DNA binding"/>
    <property type="evidence" value="ECO:0007669"/>
    <property type="project" value="InterPro"/>
</dbReference>
<dbReference type="Gene3D" id="3.30.390.60">
    <property type="entry name" value="Heat-inducible transcription repressor hrca homolog, domain 3"/>
    <property type="match status" value="1"/>
</dbReference>
<keyword evidence="2 5" id="KW-0805">Transcription regulation</keyword>
<proteinExistence type="inferred from homology"/>
<dbReference type="Gene3D" id="1.10.10.10">
    <property type="entry name" value="Winged helix-like DNA-binding domain superfamily/Winged helix DNA-binding domain"/>
    <property type="match status" value="1"/>
</dbReference>
<dbReference type="Gene3D" id="3.30.450.40">
    <property type="match status" value="1"/>
</dbReference>
<keyword evidence="1 5" id="KW-0678">Repressor</keyword>
<reference evidence="7 8" key="1">
    <citation type="submission" date="2015-04" db="EMBL/GenBank/DDBJ databases">
        <title>Genome sequence of Mycoplasma leachii strain 06049.</title>
        <authorList>
            <person name="Sirand-Pugnet P."/>
            <person name="Breton M."/>
            <person name="Dordet-Frisoni E."/>
            <person name="Baranowski E."/>
            <person name="Barre A."/>
            <person name="Couture C."/>
            <person name="Dupuy V."/>
            <person name="Gaurivaud P."/>
            <person name="Jacob D."/>
            <person name="Lemaitre C."/>
            <person name="Manso-Silvan L."/>
            <person name="Nikolski M."/>
            <person name="Nouvel L.-X."/>
            <person name="Poumarat F."/>
            <person name="Tardy F."/>
            <person name="Thebault P."/>
            <person name="Theil S."/>
            <person name="Citti C."/>
            <person name="Thiaucourt F."/>
            <person name="Blanchard A."/>
        </authorList>
    </citation>
    <scope>NUCLEOTIDE SEQUENCE [LARGE SCALE GENOMIC DNA]</scope>
    <source>
        <strain evidence="7 8">06049</strain>
    </source>
</reference>
<dbReference type="SUPFAM" id="SSF55781">
    <property type="entry name" value="GAF domain-like"/>
    <property type="match status" value="1"/>
</dbReference>
<dbReference type="InterPro" id="IPR002571">
    <property type="entry name" value="HrcA"/>
</dbReference>
<evidence type="ECO:0000256" key="1">
    <source>
        <dbReference type="ARBA" id="ARBA00022491"/>
    </source>
</evidence>
<comment type="caution">
    <text evidence="7">The sequence shown here is derived from an EMBL/GenBank/DDBJ whole genome shotgun (WGS) entry which is preliminary data.</text>
</comment>
<dbReference type="PANTHER" id="PTHR34824">
    <property type="entry name" value="HEAT-INDUCIBLE TRANSCRIPTION REPRESSOR HRCA"/>
    <property type="match status" value="1"/>
</dbReference>
<evidence type="ECO:0000256" key="5">
    <source>
        <dbReference type="HAMAP-Rule" id="MF_00081"/>
    </source>
</evidence>
<comment type="function">
    <text evidence="5">Negative regulator of class I heat shock genes (grpE-dnaK-dnaJ and groELS operons). Prevents heat-shock induction of these operons.</text>
</comment>
<dbReference type="InterPro" id="IPR036390">
    <property type="entry name" value="WH_DNA-bd_sf"/>
</dbReference>
<dbReference type="HAMAP" id="MF_00081">
    <property type="entry name" value="HrcA"/>
    <property type="match status" value="1"/>
</dbReference>
<evidence type="ECO:0000313" key="7">
    <source>
        <dbReference type="EMBL" id="PTD30931.1"/>
    </source>
</evidence>
<dbReference type="PIRSF" id="PIRSF005485">
    <property type="entry name" value="HrcA"/>
    <property type="match status" value="1"/>
</dbReference>
<keyword evidence="3 5" id="KW-0346">Stress response</keyword>
<protein>
    <recommendedName>
        <fullName evidence="5">Heat-inducible transcription repressor HrcA</fullName>
    </recommendedName>
</protein>
<accession>A0A2T4I8V1</accession>
<sequence length="340" mass="39331">MLTKRQVKILQTIVEEFIKTNQPVGSKRILELLDIKISSATIRNESAILEHEGYLEKQHTSSGRTPSTKGYRYYVDNIMKLDSADYTRLKIYLNQLLDLRKYDIDKTINYAGEIISELTKMTAVIIKKQNIKNIKLKKIELILLSEFLVSVLFIFSDGDVQNKMFNLKDISLSDLKIAIKLFSDFLVDVKLDEIDRYLNDLKHQLSLSIKQYDYVLNTFINTILESKNEQKETHGMRYMLENPEFNDTNKLKNAVKLVEQLSPFDWFNIAYESNKNMNKIAIKIGNEIDQINDDISMIATELKIGNSSTVLTLVGPKRVDYNQVNQLMNLIIEIINAKES</sequence>